<dbReference type="InterPro" id="IPR050976">
    <property type="entry name" value="Snaclec"/>
</dbReference>
<reference evidence="4" key="1">
    <citation type="submission" date="2023-06" db="EMBL/GenBank/DDBJ databases">
        <authorList>
            <person name="Delattre M."/>
        </authorList>
    </citation>
    <scope>NUCLEOTIDE SEQUENCE</scope>
    <source>
        <strain evidence="4">AF72</strain>
    </source>
</reference>
<dbReference type="InterPro" id="IPR001304">
    <property type="entry name" value="C-type_lectin-like"/>
</dbReference>
<dbReference type="PANTHER" id="PTHR22991">
    <property type="entry name" value="PROTEIN CBG13490"/>
    <property type="match status" value="1"/>
</dbReference>
<dbReference type="EMBL" id="CATQJA010002601">
    <property type="protein sequence ID" value="CAJ0572631.1"/>
    <property type="molecule type" value="Genomic_DNA"/>
</dbReference>
<dbReference type="CDD" id="cd00037">
    <property type="entry name" value="CLECT"/>
    <property type="match status" value="1"/>
</dbReference>
<comment type="caution">
    <text evidence="4">The sequence shown here is derived from an EMBL/GenBank/DDBJ whole genome shotgun (WGS) entry which is preliminary data.</text>
</comment>
<keyword evidence="5" id="KW-1185">Reference proteome</keyword>
<dbReference type="AlphaFoldDB" id="A0AA36CQI6"/>
<keyword evidence="2" id="KW-0732">Signal</keyword>
<evidence type="ECO:0000259" key="3">
    <source>
        <dbReference type="PROSITE" id="PS50041"/>
    </source>
</evidence>
<dbReference type="InterPro" id="IPR016187">
    <property type="entry name" value="CTDL_fold"/>
</dbReference>
<protein>
    <recommendedName>
        <fullName evidence="3">C-type lectin domain-containing protein</fullName>
    </recommendedName>
</protein>
<feature type="signal peptide" evidence="2">
    <location>
        <begin position="1"/>
        <end position="18"/>
    </location>
</feature>
<proteinExistence type="predicted"/>
<feature type="chain" id="PRO_5041346606" description="C-type lectin domain-containing protein" evidence="2">
    <location>
        <begin position="19"/>
        <end position="213"/>
    </location>
</feature>
<keyword evidence="1" id="KW-1015">Disulfide bond</keyword>
<evidence type="ECO:0000313" key="5">
    <source>
        <dbReference type="Proteomes" id="UP001177023"/>
    </source>
</evidence>
<dbReference type="PROSITE" id="PS50041">
    <property type="entry name" value="C_TYPE_LECTIN_2"/>
    <property type="match status" value="1"/>
</dbReference>
<gene>
    <name evidence="4" type="ORF">MSPICULIGERA_LOCUS11015</name>
</gene>
<evidence type="ECO:0000256" key="1">
    <source>
        <dbReference type="ARBA" id="ARBA00023157"/>
    </source>
</evidence>
<dbReference type="InterPro" id="IPR016186">
    <property type="entry name" value="C-type_lectin-like/link_sf"/>
</dbReference>
<dbReference type="SMART" id="SM00034">
    <property type="entry name" value="CLECT"/>
    <property type="match status" value="1"/>
</dbReference>
<sequence>MNKLGIILWLAGIAYIRCGEEPKPPTVKPTKPAPPPKCDGGWKKFGDKCYKKTSLAPAIECEAGWTAAQHDQMCYKGSSDLRNFIEAKDYCVKEGGTMACASTPVENAFLFNYMAEQKYLAVWIGGSLDMKDKWSWLDDSEWGMAAWVDGKAPDTKTSRCLQLHGKSASIKPNWRRYWTGENCENAKTAVVCKKKPNKVTPADLDRKLHAGKK</sequence>
<feature type="non-terminal residue" evidence="4">
    <location>
        <position position="1"/>
    </location>
</feature>
<dbReference type="Gene3D" id="3.10.100.10">
    <property type="entry name" value="Mannose-Binding Protein A, subunit A"/>
    <property type="match status" value="1"/>
</dbReference>
<dbReference type="Proteomes" id="UP001177023">
    <property type="component" value="Unassembled WGS sequence"/>
</dbReference>
<evidence type="ECO:0000313" key="4">
    <source>
        <dbReference type="EMBL" id="CAJ0572631.1"/>
    </source>
</evidence>
<name>A0AA36CQI6_9BILA</name>
<dbReference type="Pfam" id="PF00059">
    <property type="entry name" value="Lectin_C"/>
    <property type="match status" value="1"/>
</dbReference>
<accession>A0AA36CQI6</accession>
<evidence type="ECO:0000256" key="2">
    <source>
        <dbReference type="SAM" id="SignalP"/>
    </source>
</evidence>
<dbReference type="PANTHER" id="PTHR22991:SF40">
    <property type="entry name" value="PROTEIN CBG13490"/>
    <property type="match status" value="1"/>
</dbReference>
<feature type="domain" description="C-type lectin" evidence="3">
    <location>
        <begin position="70"/>
        <end position="192"/>
    </location>
</feature>
<organism evidence="4 5">
    <name type="scientific">Mesorhabditis spiculigera</name>
    <dbReference type="NCBI Taxonomy" id="96644"/>
    <lineage>
        <taxon>Eukaryota</taxon>
        <taxon>Metazoa</taxon>
        <taxon>Ecdysozoa</taxon>
        <taxon>Nematoda</taxon>
        <taxon>Chromadorea</taxon>
        <taxon>Rhabditida</taxon>
        <taxon>Rhabditina</taxon>
        <taxon>Rhabditomorpha</taxon>
        <taxon>Rhabditoidea</taxon>
        <taxon>Rhabditidae</taxon>
        <taxon>Mesorhabditinae</taxon>
        <taxon>Mesorhabditis</taxon>
    </lineage>
</organism>
<dbReference type="SUPFAM" id="SSF56436">
    <property type="entry name" value="C-type lectin-like"/>
    <property type="match status" value="1"/>
</dbReference>